<dbReference type="Gene3D" id="2.60.120.10">
    <property type="entry name" value="Jelly Rolls"/>
    <property type="match status" value="1"/>
</dbReference>
<gene>
    <name evidence="2" type="ORF">TEA_029162</name>
</gene>
<dbReference type="EMBL" id="SDRB02012529">
    <property type="protein sequence ID" value="THF97476.1"/>
    <property type="molecule type" value="Genomic_DNA"/>
</dbReference>
<evidence type="ECO:0000313" key="3">
    <source>
        <dbReference type="Proteomes" id="UP000306102"/>
    </source>
</evidence>
<feature type="compositionally biased region" description="Basic residues" evidence="1">
    <location>
        <begin position="61"/>
        <end position="70"/>
    </location>
</feature>
<evidence type="ECO:0000256" key="1">
    <source>
        <dbReference type="SAM" id="MobiDB-lite"/>
    </source>
</evidence>
<dbReference type="InterPro" id="IPR024489">
    <property type="entry name" value="Organ_specific_prot"/>
</dbReference>
<organism evidence="2 3">
    <name type="scientific">Camellia sinensis var. sinensis</name>
    <name type="common">China tea</name>
    <dbReference type="NCBI Taxonomy" id="542762"/>
    <lineage>
        <taxon>Eukaryota</taxon>
        <taxon>Viridiplantae</taxon>
        <taxon>Streptophyta</taxon>
        <taxon>Embryophyta</taxon>
        <taxon>Tracheophyta</taxon>
        <taxon>Spermatophyta</taxon>
        <taxon>Magnoliopsida</taxon>
        <taxon>eudicotyledons</taxon>
        <taxon>Gunneridae</taxon>
        <taxon>Pentapetalae</taxon>
        <taxon>asterids</taxon>
        <taxon>Ericales</taxon>
        <taxon>Theaceae</taxon>
        <taxon>Camellia</taxon>
    </lineage>
</organism>
<comment type="caution">
    <text evidence="2">The sequence shown here is derived from an EMBL/GenBank/DDBJ whole genome shotgun (WGS) entry which is preliminary data.</text>
</comment>
<dbReference type="PANTHER" id="PTHR33731:SF17">
    <property type="entry name" value="ORGAN-SPECIFIC PROTEIN P4-LIKE"/>
    <property type="match status" value="1"/>
</dbReference>
<dbReference type="InterPro" id="IPR014710">
    <property type="entry name" value="RmlC-like_jellyroll"/>
</dbReference>
<feature type="region of interest" description="Disordered" evidence="1">
    <location>
        <begin position="48"/>
        <end position="78"/>
    </location>
</feature>
<protein>
    <submittedName>
        <fullName evidence="2">Uncharacterized protein</fullName>
    </submittedName>
</protein>
<dbReference type="Gene3D" id="2.40.320.10">
    <property type="entry name" value="Hypothetical Protein Pfu-838710-001"/>
    <property type="match status" value="1"/>
</dbReference>
<dbReference type="Pfam" id="PF10950">
    <property type="entry name" value="Organ_specific"/>
    <property type="match status" value="1"/>
</dbReference>
<evidence type="ECO:0000313" key="2">
    <source>
        <dbReference type="EMBL" id="THF97476.1"/>
    </source>
</evidence>
<sequence length="437" mass="48014">MDRKNPDLLQDVCVADYSSGVKVNGFACKPTFNSSDFFFDGLANPGLPNNPMGSKVTPANVKKKKKKQNKQTKSQGSTPLESLSLLLLYHIRQQRFHRRAASSEAKDTMLKLDLSSPSSHLPRQTHHPYNTFFDGAASELSSRGAVLRLRFYDHDAKCVVCLTAKSVLVDGVSRVEGEGEEMDPCSATTARSCACTVSSSCFSLGYPLPALPPYFPRRRARSLPSAPPLQHMADLQIRTSRWTSASAPCFPPLAHLCLLAHPYTCVGAEPAGSLTAAPHLPYSAASSTSLSPQSWTPHMPSKYTDSPPHPFALPFFALPTASESSTEQTQWCLGELLNLSNARKDPEDYWKKVMKGEPMPKAIEELVHGNSVASEKKWEASSHEAINVAHFKKDFDTRPIAIIYHRHDETKKAKPLVKDLNLGHGIESQGHKSVVKP</sequence>
<proteinExistence type="predicted"/>
<dbReference type="Proteomes" id="UP000306102">
    <property type="component" value="Unassembled WGS sequence"/>
</dbReference>
<accession>A0A4V3WJM0</accession>
<reference evidence="2 3" key="1">
    <citation type="journal article" date="2018" name="Proc. Natl. Acad. Sci. U.S.A.">
        <title>Draft genome sequence of Camellia sinensis var. sinensis provides insights into the evolution of the tea genome and tea quality.</title>
        <authorList>
            <person name="Wei C."/>
            <person name="Yang H."/>
            <person name="Wang S."/>
            <person name="Zhao J."/>
            <person name="Liu C."/>
            <person name="Gao L."/>
            <person name="Xia E."/>
            <person name="Lu Y."/>
            <person name="Tai Y."/>
            <person name="She G."/>
            <person name="Sun J."/>
            <person name="Cao H."/>
            <person name="Tong W."/>
            <person name="Gao Q."/>
            <person name="Li Y."/>
            <person name="Deng W."/>
            <person name="Jiang X."/>
            <person name="Wang W."/>
            <person name="Chen Q."/>
            <person name="Zhang S."/>
            <person name="Li H."/>
            <person name="Wu J."/>
            <person name="Wang P."/>
            <person name="Li P."/>
            <person name="Shi C."/>
            <person name="Zheng F."/>
            <person name="Jian J."/>
            <person name="Huang B."/>
            <person name="Shan D."/>
            <person name="Shi M."/>
            <person name="Fang C."/>
            <person name="Yue Y."/>
            <person name="Li F."/>
            <person name="Li D."/>
            <person name="Wei S."/>
            <person name="Han B."/>
            <person name="Jiang C."/>
            <person name="Yin Y."/>
            <person name="Xia T."/>
            <person name="Zhang Z."/>
            <person name="Bennetzen J.L."/>
            <person name="Zhao S."/>
            <person name="Wan X."/>
        </authorList>
    </citation>
    <scope>NUCLEOTIDE SEQUENCE [LARGE SCALE GENOMIC DNA]</scope>
    <source>
        <strain evidence="3">cv. Shuchazao</strain>
        <tissue evidence="2">Leaf</tissue>
    </source>
</reference>
<dbReference type="PANTHER" id="PTHR33731">
    <property type="entry name" value="PROTEIN, PUTATIVE-RELATED"/>
    <property type="match status" value="1"/>
</dbReference>
<name>A0A4V3WJM0_CAMSN</name>
<keyword evidence="3" id="KW-1185">Reference proteome</keyword>
<dbReference type="AlphaFoldDB" id="A0A4V3WJM0"/>